<dbReference type="AlphaFoldDB" id="A0A5B7GCJ5"/>
<dbReference type="OrthoDB" id="31170at2759"/>
<name>A0A5B7GCJ5_PORTR</name>
<accession>A0A5B7GCJ5</accession>
<feature type="compositionally biased region" description="Low complexity" evidence="1">
    <location>
        <begin position="13"/>
        <end position="24"/>
    </location>
</feature>
<evidence type="ECO:0000256" key="1">
    <source>
        <dbReference type="SAM" id="MobiDB-lite"/>
    </source>
</evidence>
<keyword evidence="3" id="KW-1185">Reference proteome</keyword>
<evidence type="ECO:0000313" key="3">
    <source>
        <dbReference type="Proteomes" id="UP000324222"/>
    </source>
</evidence>
<proteinExistence type="predicted"/>
<reference evidence="2 3" key="1">
    <citation type="submission" date="2019-05" db="EMBL/GenBank/DDBJ databases">
        <title>Another draft genome of Portunus trituberculatus and its Hox gene families provides insights of decapod evolution.</title>
        <authorList>
            <person name="Jeong J.-H."/>
            <person name="Song I."/>
            <person name="Kim S."/>
            <person name="Choi T."/>
            <person name="Kim D."/>
            <person name="Ryu S."/>
            <person name="Kim W."/>
        </authorList>
    </citation>
    <scope>NUCLEOTIDE SEQUENCE [LARGE SCALE GENOMIC DNA]</scope>
    <source>
        <tissue evidence="2">Muscle</tissue>
    </source>
</reference>
<gene>
    <name evidence="2" type="ORF">E2C01_052032</name>
</gene>
<sequence>MCGVMTGLPRDLATPTTPHHAPPHHAASVLLPILHCCVTHSSSPGEPRAGMTLPLLRSPRDPVEVLVNW</sequence>
<dbReference type="Proteomes" id="UP000324222">
    <property type="component" value="Unassembled WGS sequence"/>
</dbReference>
<dbReference type="EMBL" id="VSRR010015307">
    <property type="protein sequence ID" value="MPC58040.1"/>
    <property type="molecule type" value="Genomic_DNA"/>
</dbReference>
<organism evidence="2 3">
    <name type="scientific">Portunus trituberculatus</name>
    <name type="common">Swimming crab</name>
    <name type="synonym">Neptunus trituberculatus</name>
    <dbReference type="NCBI Taxonomy" id="210409"/>
    <lineage>
        <taxon>Eukaryota</taxon>
        <taxon>Metazoa</taxon>
        <taxon>Ecdysozoa</taxon>
        <taxon>Arthropoda</taxon>
        <taxon>Crustacea</taxon>
        <taxon>Multicrustacea</taxon>
        <taxon>Malacostraca</taxon>
        <taxon>Eumalacostraca</taxon>
        <taxon>Eucarida</taxon>
        <taxon>Decapoda</taxon>
        <taxon>Pleocyemata</taxon>
        <taxon>Brachyura</taxon>
        <taxon>Eubrachyura</taxon>
        <taxon>Portunoidea</taxon>
        <taxon>Portunidae</taxon>
        <taxon>Portuninae</taxon>
        <taxon>Portunus</taxon>
    </lineage>
</organism>
<protein>
    <submittedName>
        <fullName evidence="2">Uncharacterized protein</fullName>
    </submittedName>
</protein>
<feature type="region of interest" description="Disordered" evidence="1">
    <location>
        <begin position="1"/>
        <end position="24"/>
    </location>
</feature>
<evidence type="ECO:0000313" key="2">
    <source>
        <dbReference type="EMBL" id="MPC58040.1"/>
    </source>
</evidence>
<comment type="caution">
    <text evidence="2">The sequence shown here is derived from an EMBL/GenBank/DDBJ whole genome shotgun (WGS) entry which is preliminary data.</text>
</comment>